<dbReference type="Proteomes" id="UP000030753">
    <property type="component" value="Unassembled WGS sequence"/>
</dbReference>
<reference evidence="2 3" key="1">
    <citation type="submission" date="2011-06" db="EMBL/GenBank/DDBJ databases">
        <title>The Genome Sequence of Fusarium oxysporum FOSC 3-a.</title>
        <authorList>
            <consortium name="The Broad Institute Genome Sequencing Platform"/>
            <person name="Ma L.-J."/>
            <person name="Gale L.R."/>
            <person name="Schwartz D.C."/>
            <person name="Zhou S."/>
            <person name="Corby-Kistler H."/>
            <person name="Young S.K."/>
            <person name="Zeng Q."/>
            <person name="Gargeya S."/>
            <person name="Fitzgerald M."/>
            <person name="Haas B."/>
            <person name="Abouelleil A."/>
            <person name="Alvarado L."/>
            <person name="Arachchi H.M."/>
            <person name="Berlin A."/>
            <person name="Brown A."/>
            <person name="Chapman S.B."/>
            <person name="Chen Z."/>
            <person name="Dunbar C."/>
            <person name="Freedman E."/>
            <person name="Gearin G."/>
            <person name="Gellesch M."/>
            <person name="Goldberg J."/>
            <person name="Griggs A."/>
            <person name="Gujja S."/>
            <person name="Heiman D."/>
            <person name="Howarth C."/>
            <person name="Larson L."/>
            <person name="Lui A."/>
            <person name="MacDonald P.J.P."/>
            <person name="Mehta T."/>
            <person name="Montmayeur A."/>
            <person name="Murphy C."/>
            <person name="Neiman D."/>
            <person name="Pearson M."/>
            <person name="Priest M."/>
            <person name="Roberts A."/>
            <person name="Saif S."/>
            <person name="Shea T."/>
            <person name="Shenoy N."/>
            <person name="Sisk P."/>
            <person name="Stolte C."/>
            <person name="Sykes S."/>
            <person name="Wortman J."/>
            <person name="Nusbaum C."/>
            <person name="Birren B."/>
        </authorList>
    </citation>
    <scope>NUCLEOTIDE SEQUENCE [LARGE SCALE GENOMIC DNA]</scope>
    <source>
        <strain evidence="3">FOSC 3-a</strain>
    </source>
</reference>
<sequence>MFSSFAQERFYVHPGIDPDDGRETPSSSRSGDSYTASPADHASLEASNGTSRPGTPDHCEHTKDDMAISNRPSRHVDYLSHNWREEDIWSSWRYIVMLKDCDITWLYGPLHSVPNALDSTQAELCKISLPRADSHMNLDKKPILKKRGMFEEILQRSLSTSSLLKQATAAVKVQETKDIFRPHRDRSPTDYPSHPFSQRRLGGENSNANTSTKFSGVTFPNCERKHTRFNERVEQYIAVEVNGVDYDNDMLDTDRYGDDSDPYDSVMVKRTVTRKPLLFQRKTSESKLGKGKTIAILPSTTLKYWEDTPEPRGAASKHTRSPAMPSLQDILRPAKQPRILFSGEERDDDSLDDVLLSPNVDWSSSPAKNANDGVPWSLCSDRLCEEPAGMRSTPSRMFMPYEEGGVSSADGILDRVIETVNTACDIAHVIWSVGWRKQ</sequence>
<dbReference type="GO" id="GO:0005773">
    <property type="term" value="C:vacuole"/>
    <property type="evidence" value="ECO:0007669"/>
    <property type="project" value="GOC"/>
</dbReference>
<evidence type="ECO:0000313" key="2">
    <source>
        <dbReference type="EMBL" id="EWY79679.1"/>
    </source>
</evidence>
<evidence type="ECO:0008006" key="4">
    <source>
        <dbReference type="Google" id="ProtNLM"/>
    </source>
</evidence>
<feature type="region of interest" description="Disordered" evidence="1">
    <location>
        <begin position="305"/>
        <end position="329"/>
    </location>
</feature>
<proteinExistence type="predicted"/>
<feature type="compositionally biased region" description="Basic and acidic residues" evidence="1">
    <location>
        <begin position="55"/>
        <end position="66"/>
    </location>
</feature>
<dbReference type="PANTHER" id="PTHR28051">
    <property type="entry name" value="PROTEIN MTL1-RELATED"/>
    <property type="match status" value="1"/>
</dbReference>
<dbReference type="HOGENOM" id="CLU_020417_0_0_1"/>
<dbReference type="OrthoDB" id="5563539at2759"/>
<dbReference type="EMBL" id="JH717857">
    <property type="protein sequence ID" value="EWY79679.1"/>
    <property type="molecule type" value="Genomic_DNA"/>
</dbReference>
<name>W9HF96_FUSOX</name>
<organism evidence="2 3">
    <name type="scientific">Fusarium oxysporum NRRL 32931</name>
    <dbReference type="NCBI Taxonomy" id="660029"/>
    <lineage>
        <taxon>Eukaryota</taxon>
        <taxon>Fungi</taxon>
        <taxon>Dikarya</taxon>
        <taxon>Ascomycota</taxon>
        <taxon>Pezizomycotina</taxon>
        <taxon>Sordariomycetes</taxon>
        <taxon>Hypocreomycetidae</taxon>
        <taxon>Hypocreales</taxon>
        <taxon>Nectriaceae</taxon>
        <taxon>Fusarium</taxon>
        <taxon>Fusarium oxysporum species complex</taxon>
    </lineage>
</organism>
<dbReference type="PANTHER" id="PTHR28051:SF1">
    <property type="entry name" value="PROTEIN MTL1-RELATED"/>
    <property type="match status" value="1"/>
</dbReference>
<evidence type="ECO:0000313" key="3">
    <source>
        <dbReference type="Proteomes" id="UP000030753"/>
    </source>
</evidence>
<accession>W9HF96</accession>
<evidence type="ECO:0000256" key="1">
    <source>
        <dbReference type="SAM" id="MobiDB-lite"/>
    </source>
</evidence>
<gene>
    <name evidence="2" type="ORF">FOYG_17165</name>
</gene>
<feature type="region of interest" description="Disordered" evidence="1">
    <location>
        <begin position="1"/>
        <end position="67"/>
    </location>
</feature>
<protein>
    <recommendedName>
        <fullName evidence="4">Nitrogen regulatory protein areA GATA-like domain-containing protein</fullName>
    </recommendedName>
</protein>
<dbReference type="GO" id="GO:0042149">
    <property type="term" value="P:cellular response to glucose starvation"/>
    <property type="evidence" value="ECO:0007669"/>
    <property type="project" value="TreeGrafter"/>
</dbReference>
<dbReference type="InterPro" id="IPR052292">
    <property type="entry name" value="Glucose_repression_reg"/>
</dbReference>
<feature type="compositionally biased region" description="Polar residues" evidence="1">
    <location>
        <begin position="24"/>
        <end position="36"/>
    </location>
</feature>
<dbReference type="GO" id="GO:0007039">
    <property type="term" value="P:protein catabolic process in the vacuole"/>
    <property type="evidence" value="ECO:0007669"/>
    <property type="project" value="TreeGrafter"/>
</dbReference>
<feature type="region of interest" description="Disordered" evidence="1">
    <location>
        <begin position="182"/>
        <end position="212"/>
    </location>
</feature>
<dbReference type="AlphaFoldDB" id="W9HF96"/>